<keyword evidence="9" id="KW-1185">Reference proteome</keyword>
<accession>A0A643FFG9</accession>
<dbReference type="InterPro" id="IPR037294">
    <property type="entry name" value="ABC_BtuC-like"/>
</dbReference>
<feature type="transmembrane region" description="Helical" evidence="7">
    <location>
        <begin position="230"/>
        <end position="253"/>
    </location>
</feature>
<dbReference type="SUPFAM" id="SSF81345">
    <property type="entry name" value="ABC transporter involved in vitamin B12 uptake, BtuC"/>
    <property type="match status" value="1"/>
</dbReference>
<keyword evidence="5 7" id="KW-0472">Membrane</keyword>
<feature type="transmembrane region" description="Helical" evidence="7">
    <location>
        <begin position="24"/>
        <end position="44"/>
    </location>
</feature>
<protein>
    <submittedName>
        <fullName evidence="8">Metal ABC transporter permease</fullName>
    </submittedName>
</protein>
<dbReference type="InterPro" id="IPR001626">
    <property type="entry name" value="ABC_TroCD"/>
</dbReference>
<keyword evidence="3 6" id="KW-0812">Transmembrane</keyword>
<evidence type="ECO:0000313" key="9">
    <source>
        <dbReference type="Proteomes" id="UP000430120"/>
    </source>
</evidence>
<comment type="subcellular location">
    <subcellularLocation>
        <location evidence="6">Cell membrane</location>
        <topology evidence="6">Multi-pass membrane protein</topology>
    </subcellularLocation>
    <subcellularLocation>
        <location evidence="1">Membrane</location>
        <topology evidence="1">Multi-pass membrane protein</topology>
    </subcellularLocation>
</comment>
<keyword evidence="6" id="KW-0813">Transport</keyword>
<evidence type="ECO:0000313" key="8">
    <source>
        <dbReference type="EMBL" id="KAB0584280.1"/>
    </source>
</evidence>
<feature type="transmembrane region" description="Helical" evidence="7">
    <location>
        <begin position="64"/>
        <end position="92"/>
    </location>
</feature>
<feature type="transmembrane region" description="Helical" evidence="7">
    <location>
        <begin position="259"/>
        <end position="278"/>
    </location>
</feature>
<dbReference type="Gene3D" id="1.10.3470.10">
    <property type="entry name" value="ABC transporter involved in vitamin B12 uptake, BtuC"/>
    <property type="match status" value="1"/>
</dbReference>
<dbReference type="OrthoDB" id="9804300at2"/>
<organism evidence="8 9">
    <name type="scientific">Ideonella dechloratans</name>
    <dbReference type="NCBI Taxonomy" id="36863"/>
    <lineage>
        <taxon>Bacteria</taxon>
        <taxon>Pseudomonadati</taxon>
        <taxon>Pseudomonadota</taxon>
        <taxon>Betaproteobacteria</taxon>
        <taxon>Burkholderiales</taxon>
        <taxon>Sphaerotilaceae</taxon>
        <taxon>Ideonella</taxon>
    </lineage>
</organism>
<dbReference type="Pfam" id="PF00950">
    <property type="entry name" value="ABC-3"/>
    <property type="match status" value="1"/>
</dbReference>
<dbReference type="AlphaFoldDB" id="A0A643FFG9"/>
<evidence type="ECO:0000256" key="2">
    <source>
        <dbReference type="ARBA" id="ARBA00008034"/>
    </source>
</evidence>
<evidence type="ECO:0000256" key="3">
    <source>
        <dbReference type="ARBA" id="ARBA00022692"/>
    </source>
</evidence>
<evidence type="ECO:0000256" key="5">
    <source>
        <dbReference type="ARBA" id="ARBA00023136"/>
    </source>
</evidence>
<dbReference type="RefSeq" id="WP_151123048.1">
    <property type="nucleotide sequence ID" value="NZ_CP088081.1"/>
</dbReference>
<dbReference type="Proteomes" id="UP000430120">
    <property type="component" value="Unassembled WGS sequence"/>
</dbReference>
<keyword evidence="4 7" id="KW-1133">Transmembrane helix</keyword>
<sequence>MSLPELLQTGLVAPFTEFGFMRRAWVASLALSLSAGPVGTLLILRRLTLMGDAMSHALLPGAALGFMLAGLSLPALGLGAFLAGLLVAALAHQAARLTAQREESALAAFYLMALASGVMLVSLRGTSVDLMHLLFGNILAADAQTLPLVAAVTGATLLLLAIFARPLIADTLDPGFLRLAWPGGSRWMRPLFMGLLVSNLVAGFLTLGTLMSVGLLVLPAAAARFWSRNLAPQMLLASLLAAWASTVGLLLSYHAQLPTGPAIVLSAGVMYLLSLLCGRHDSLWRRSPTLTSGDLS</sequence>
<dbReference type="GO" id="GO:0010043">
    <property type="term" value="P:response to zinc ion"/>
    <property type="evidence" value="ECO:0007669"/>
    <property type="project" value="TreeGrafter"/>
</dbReference>
<evidence type="ECO:0000256" key="1">
    <source>
        <dbReference type="ARBA" id="ARBA00004141"/>
    </source>
</evidence>
<feature type="transmembrane region" description="Helical" evidence="7">
    <location>
        <begin position="146"/>
        <end position="168"/>
    </location>
</feature>
<comment type="similarity">
    <text evidence="2 6">Belongs to the ABC-3 integral membrane protein family.</text>
</comment>
<dbReference type="EMBL" id="VZPB01000007">
    <property type="protein sequence ID" value="KAB0584280.1"/>
    <property type="molecule type" value="Genomic_DNA"/>
</dbReference>
<reference evidence="8 9" key="1">
    <citation type="submission" date="2019-09" db="EMBL/GenBank/DDBJ databases">
        <title>Draft genome sequences of 48 bacterial type strains from the CCUG.</title>
        <authorList>
            <person name="Tunovic T."/>
            <person name="Pineiro-Iglesias B."/>
            <person name="Unosson C."/>
            <person name="Inganas E."/>
            <person name="Ohlen M."/>
            <person name="Cardew S."/>
            <person name="Jensie-Markopoulos S."/>
            <person name="Salva-Serra F."/>
            <person name="Jaen-Luchoro D."/>
            <person name="Karlsson R."/>
            <person name="Svensson-Stadler L."/>
            <person name="Chun J."/>
            <person name="Moore E."/>
        </authorList>
    </citation>
    <scope>NUCLEOTIDE SEQUENCE [LARGE SCALE GENOMIC DNA]</scope>
    <source>
        <strain evidence="8 9">CCUG 30977</strain>
    </source>
</reference>
<feature type="transmembrane region" description="Helical" evidence="7">
    <location>
        <begin position="191"/>
        <end position="218"/>
    </location>
</feature>
<dbReference type="PANTHER" id="PTHR30477">
    <property type="entry name" value="ABC-TRANSPORTER METAL-BINDING PROTEIN"/>
    <property type="match status" value="1"/>
</dbReference>
<evidence type="ECO:0000256" key="4">
    <source>
        <dbReference type="ARBA" id="ARBA00022989"/>
    </source>
</evidence>
<feature type="transmembrane region" description="Helical" evidence="7">
    <location>
        <begin position="104"/>
        <end position="125"/>
    </location>
</feature>
<name>A0A643FFG9_IDEDE</name>
<dbReference type="PANTHER" id="PTHR30477:SF13">
    <property type="entry name" value="IRON TRANSPORT SYSTEM MEMBRANE PROTEIN HI_0360-RELATED"/>
    <property type="match status" value="1"/>
</dbReference>
<proteinExistence type="inferred from homology"/>
<comment type="caution">
    <text evidence="8">The sequence shown here is derived from an EMBL/GenBank/DDBJ whole genome shotgun (WGS) entry which is preliminary data.</text>
</comment>
<dbReference type="GO" id="GO:0043190">
    <property type="term" value="C:ATP-binding cassette (ABC) transporter complex"/>
    <property type="evidence" value="ECO:0007669"/>
    <property type="project" value="InterPro"/>
</dbReference>
<evidence type="ECO:0000256" key="6">
    <source>
        <dbReference type="RuleBase" id="RU003943"/>
    </source>
</evidence>
<dbReference type="GO" id="GO:0055085">
    <property type="term" value="P:transmembrane transport"/>
    <property type="evidence" value="ECO:0007669"/>
    <property type="project" value="InterPro"/>
</dbReference>
<gene>
    <name evidence="8" type="ORF">F7Q92_04880</name>
</gene>
<evidence type="ECO:0000256" key="7">
    <source>
        <dbReference type="SAM" id="Phobius"/>
    </source>
</evidence>